<dbReference type="Proteomes" id="UP000663838">
    <property type="component" value="Unassembled WGS sequence"/>
</dbReference>
<accession>A0A821WNV3</accession>
<reference evidence="1" key="1">
    <citation type="submission" date="2021-02" db="EMBL/GenBank/DDBJ databases">
        <authorList>
            <person name="Nowell W R."/>
        </authorList>
    </citation>
    <scope>NUCLEOTIDE SEQUENCE</scope>
</reference>
<proteinExistence type="predicted"/>
<sequence length="87" mass="10201">MIPPITLNLSYYYNETFLKLYEKAGKNRHRHRHRQSIVIGGSESASSSSSAEKWYRCIPTYYLPMMLHYTLFGRPISDVTDTRFLGH</sequence>
<comment type="caution">
    <text evidence="1">The sequence shown here is derived from an EMBL/GenBank/DDBJ whole genome shotgun (WGS) entry which is preliminary data.</text>
</comment>
<name>A0A821WNV3_9BILA</name>
<gene>
    <name evidence="1" type="ORF">TOA249_LOCUS32557</name>
</gene>
<protein>
    <submittedName>
        <fullName evidence="1">Uncharacterized protein</fullName>
    </submittedName>
</protein>
<evidence type="ECO:0000313" key="2">
    <source>
        <dbReference type="Proteomes" id="UP000663838"/>
    </source>
</evidence>
<dbReference type="EMBL" id="CAJOBS010008220">
    <property type="protein sequence ID" value="CAF4927850.1"/>
    <property type="molecule type" value="Genomic_DNA"/>
</dbReference>
<organism evidence="1 2">
    <name type="scientific">Rotaria socialis</name>
    <dbReference type="NCBI Taxonomy" id="392032"/>
    <lineage>
        <taxon>Eukaryota</taxon>
        <taxon>Metazoa</taxon>
        <taxon>Spiralia</taxon>
        <taxon>Gnathifera</taxon>
        <taxon>Rotifera</taxon>
        <taxon>Eurotatoria</taxon>
        <taxon>Bdelloidea</taxon>
        <taxon>Philodinida</taxon>
        <taxon>Philodinidae</taxon>
        <taxon>Rotaria</taxon>
    </lineage>
</organism>
<evidence type="ECO:0000313" key="1">
    <source>
        <dbReference type="EMBL" id="CAF4927850.1"/>
    </source>
</evidence>
<dbReference type="AlphaFoldDB" id="A0A821WNV3"/>